<dbReference type="GO" id="GO:0046872">
    <property type="term" value="F:metal ion binding"/>
    <property type="evidence" value="ECO:0007669"/>
    <property type="project" value="UniProtKB-KW"/>
</dbReference>
<evidence type="ECO:0000256" key="3">
    <source>
        <dbReference type="ARBA" id="ARBA00023014"/>
    </source>
</evidence>
<keyword evidence="5" id="KW-1185">Reference proteome</keyword>
<dbReference type="InterPro" id="IPR009051">
    <property type="entry name" value="Helical_ferredxn"/>
</dbReference>
<evidence type="ECO:0000256" key="1">
    <source>
        <dbReference type="ARBA" id="ARBA00022723"/>
    </source>
</evidence>
<dbReference type="SUPFAM" id="SSF54862">
    <property type="entry name" value="4Fe-4S ferredoxins"/>
    <property type="match status" value="1"/>
</dbReference>
<evidence type="ECO:0000313" key="4">
    <source>
        <dbReference type="EMBL" id="ANK63518.1"/>
    </source>
</evidence>
<keyword evidence="3" id="KW-0411">Iron-sulfur</keyword>
<dbReference type="GO" id="GO:0051536">
    <property type="term" value="F:iron-sulfur cluster binding"/>
    <property type="evidence" value="ECO:0007669"/>
    <property type="project" value="UniProtKB-KW"/>
</dbReference>
<name>A0A192H5L0_9LACO</name>
<dbReference type="OrthoDB" id="9782337at2"/>
<reference evidence="4 5" key="1">
    <citation type="submission" date="2016-03" db="EMBL/GenBank/DDBJ databases">
        <title>Pediococcus and Lactobacillus from brewery environment - whole genome sequencing and assembly.</title>
        <authorList>
            <person name="Behr J."/>
            <person name="Geissler A.J."/>
            <person name="Vogel R.F."/>
        </authorList>
    </citation>
    <scope>NUCLEOTIDE SEQUENCE [LARGE SCALE GENOMIC DNA]</scope>
    <source>
        <strain evidence="4 5">TMW 1.1989</strain>
    </source>
</reference>
<gene>
    <name evidence="4" type="ORF">AYR53_03875</name>
</gene>
<dbReference type="EMBL" id="CP014873">
    <property type="protein sequence ID" value="ANK63518.1"/>
    <property type="molecule type" value="Genomic_DNA"/>
</dbReference>
<keyword evidence="2" id="KW-0408">Iron</keyword>
<proteinExistence type="predicted"/>
<dbReference type="AlphaFoldDB" id="A0A192H5L0"/>
<organism evidence="4 5">
    <name type="scientific">Loigolactobacillus backii</name>
    <dbReference type="NCBI Taxonomy" id="375175"/>
    <lineage>
        <taxon>Bacteria</taxon>
        <taxon>Bacillati</taxon>
        <taxon>Bacillota</taxon>
        <taxon>Bacilli</taxon>
        <taxon>Lactobacillales</taxon>
        <taxon>Lactobacillaceae</taxon>
        <taxon>Loigolactobacillus</taxon>
    </lineage>
</organism>
<dbReference type="Pfam" id="PF13534">
    <property type="entry name" value="Fer4_17"/>
    <property type="match status" value="1"/>
</dbReference>
<accession>A0A192H5L0</accession>
<dbReference type="InterPro" id="IPR017900">
    <property type="entry name" value="4Fe4S_Fe_S_CS"/>
</dbReference>
<protein>
    <submittedName>
        <fullName evidence="4">Uncharacterized protein</fullName>
    </submittedName>
</protein>
<keyword evidence="1" id="KW-0479">Metal-binding</keyword>
<dbReference type="Gene3D" id="1.10.1060.10">
    <property type="entry name" value="Alpha-helical ferredoxin"/>
    <property type="match status" value="1"/>
</dbReference>
<dbReference type="PROSITE" id="PS00198">
    <property type="entry name" value="4FE4S_FER_1"/>
    <property type="match status" value="1"/>
</dbReference>
<dbReference type="STRING" id="375175.AYR53_03875"/>
<sequence>MKYSEETVAKAQYIADTCSSCRRCMRDCMFLRQQKKAPDKIFGDFVATGEIDPLVPYSCELCHHCTIVCPYKLEIADAFLAIRQDLIVQNKGRLPLEQLRGVRFHQIFSNFRLFTYTRKG</sequence>
<evidence type="ECO:0000256" key="2">
    <source>
        <dbReference type="ARBA" id="ARBA00023004"/>
    </source>
</evidence>
<evidence type="ECO:0000313" key="5">
    <source>
        <dbReference type="Proteomes" id="UP000078582"/>
    </source>
</evidence>
<dbReference type="Proteomes" id="UP000078582">
    <property type="component" value="Chromosome"/>
</dbReference>